<dbReference type="EMBL" id="CP121464">
    <property type="protein sequence ID" value="WFR78973.1"/>
    <property type="molecule type" value="Genomic_DNA"/>
</dbReference>
<gene>
    <name evidence="2" type="ORF">P9875_25300</name>
</gene>
<dbReference type="Proteomes" id="UP001219584">
    <property type="component" value="Chromosome"/>
</dbReference>
<feature type="transmembrane region" description="Helical" evidence="1">
    <location>
        <begin position="348"/>
        <end position="364"/>
    </location>
</feature>
<feature type="transmembrane region" description="Helical" evidence="1">
    <location>
        <begin position="208"/>
        <end position="229"/>
    </location>
</feature>
<accession>A0ABY8I448</accession>
<keyword evidence="3" id="KW-1185">Reference proteome</keyword>
<dbReference type="InterPro" id="IPR049458">
    <property type="entry name" value="EpsG-like"/>
</dbReference>
<feature type="transmembrane region" description="Helical" evidence="1">
    <location>
        <begin position="52"/>
        <end position="70"/>
    </location>
</feature>
<feature type="transmembrane region" description="Helical" evidence="1">
    <location>
        <begin position="76"/>
        <end position="93"/>
    </location>
</feature>
<dbReference type="RefSeq" id="WP_158300086.1">
    <property type="nucleotide sequence ID" value="NZ_CP121464.1"/>
</dbReference>
<feature type="transmembrane region" description="Helical" evidence="1">
    <location>
        <begin position="320"/>
        <end position="342"/>
    </location>
</feature>
<proteinExistence type="predicted"/>
<feature type="transmembrane region" description="Helical" evidence="1">
    <location>
        <begin position="139"/>
        <end position="157"/>
    </location>
</feature>
<organism evidence="2 3">
    <name type="scientific">Janthinobacterium rivuli</name>
    <dbReference type="NCBI Taxonomy" id="2751478"/>
    <lineage>
        <taxon>Bacteria</taxon>
        <taxon>Pseudomonadati</taxon>
        <taxon>Pseudomonadota</taxon>
        <taxon>Betaproteobacteria</taxon>
        <taxon>Burkholderiales</taxon>
        <taxon>Oxalobacteraceae</taxon>
        <taxon>Janthinobacterium</taxon>
    </lineage>
</organism>
<keyword evidence="1" id="KW-0812">Transmembrane</keyword>
<keyword evidence="1" id="KW-1133">Transmembrane helix</keyword>
<keyword evidence="1" id="KW-0472">Membrane</keyword>
<evidence type="ECO:0000313" key="2">
    <source>
        <dbReference type="EMBL" id="WFR78973.1"/>
    </source>
</evidence>
<dbReference type="Pfam" id="PF14897">
    <property type="entry name" value="EpsG"/>
    <property type="match status" value="1"/>
</dbReference>
<name>A0ABY8I448_9BURK</name>
<sequence length="396" mass="45924">MSSPRWNALLAESYPHPRGHSPVRWSKQIPALAHRMQTQHVPVGIQFCAKTLSAMEVYFFLFTLIAVFSFSRNETSRVSFFALGILLFLFAAMRGEGVDRDYHGYLEYYDYVLESEFKNVEPTFILIASLADRLFSSSLMIFFVYAFLGVGIKLYAINQITPHRNLALLVYYSMFFMLLEMTQIRVGVAAGFLLLCIRPILKRNLRQFLLFSCLAFAFHYSAIIIFPLYFLTGSSTSLKKYAWLMPVGLIMYYIGIDIFSTLKMLPIDLIRLKIENYTELAYFDPDINFLNFPYVMRCCIAYVLYWHIDTLRRINPYISLLLKIYFLALFIFAAFASVPAISSRTSELLLIVEIVLLPNLVYLIKDRRMAIATIIGICFAYLFFLLFSTNLLEPYF</sequence>
<evidence type="ECO:0000256" key="1">
    <source>
        <dbReference type="SAM" id="Phobius"/>
    </source>
</evidence>
<evidence type="ECO:0000313" key="3">
    <source>
        <dbReference type="Proteomes" id="UP001219584"/>
    </source>
</evidence>
<feature type="transmembrane region" description="Helical" evidence="1">
    <location>
        <begin position="241"/>
        <end position="262"/>
    </location>
</feature>
<feature type="transmembrane region" description="Helical" evidence="1">
    <location>
        <begin position="371"/>
        <end position="392"/>
    </location>
</feature>
<feature type="transmembrane region" description="Helical" evidence="1">
    <location>
        <begin position="169"/>
        <end position="196"/>
    </location>
</feature>
<protein>
    <submittedName>
        <fullName evidence="2">EpsG family protein</fullName>
    </submittedName>
</protein>
<reference evidence="2 3" key="1">
    <citation type="submission" date="2023-04" db="EMBL/GenBank/DDBJ databases">
        <title>Nanopore sequencing of Janthinobacterium from water.</title>
        <authorList>
            <person name="Ciuchcinski K."/>
            <person name="Rokowska A."/>
            <person name="Dziewit L."/>
        </authorList>
    </citation>
    <scope>NUCLEOTIDE SEQUENCE [LARGE SCALE GENOMIC DNA]</scope>
    <source>
        <strain evidence="2 3">DEMB2</strain>
    </source>
</reference>